<dbReference type="GO" id="GO:0008270">
    <property type="term" value="F:zinc ion binding"/>
    <property type="evidence" value="ECO:0007669"/>
    <property type="project" value="UniProtKB-KW"/>
</dbReference>
<dbReference type="Gene3D" id="3.30.70.360">
    <property type="match status" value="1"/>
</dbReference>
<dbReference type="Pfam" id="PF07687">
    <property type="entry name" value="M20_dimer"/>
    <property type="match status" value="1"/>
</dbReference>
<gene>
    <name evidence="7" type="ORF">MAM1_0113c05629</name>
</gene>
<dbReference type="PROSITE" id="PS51044">
    <property type="entry name" value="ZF_SP_RING"/>
    <property type="match status" value="1"/>
</dbReference>
<sequence>MNFTLYKRRKLRQKPNILTVEQSRELGHLAGNKLMKNVADQGLIPINLFRLRKRKLEAIYNYLFNHQLTHDKEPVIEALQTHQLAEYLLKTIYPGYPACKAKNLAYTDYRECREKEVGQISPLAYDYVPTTEVYDRLDEIYRVDVNWQEDYKSIPSVDLSVPSIKKSLERIRVAHNDKSTTGIEYHLCFWNSTRTLIKPQCKSLRLNSKEIWTEQKEKVVSEGFMHIDVTDELKKCLARQPRKSTKDNAQSHYNSTASTGAPPHVASHHSSTKTRALKMAVSMATNTPTSVTDQTNPIEDSTPTSNGHKPKPTPPERMITLQVELHDNEELNISHISVSAVVKKSTNEMVCELYLQATTESISRSIRKSTFPLDTQHIIIHLLKQYHQAEGPEAKLKNAETMFMTCQSNTMLSISTETSSEEEYEGELNETVSLIDLTTGKRIQHPVKSLHCRHRTCFDAASFFNHHADIKLWHCPICLVHIKSFEELRIDYTTKVALNQHPDEDKLFIFGDTLISENELFGEASLLMDDLNGRLIIEIDDDEEDTQVQKHQETHRLGKRASRNNQNGSTESHSTQKRYRALTHVIEQQQSGCLSNIFSRFTRSASSPSTSSSNEKFVYSAVDPMEDLPPYEDIVKSMQKLDVKCDSEIEAIINKEINSISDELREISLDLHENVETGMKEVHAHNVLTAYLEKKGFTVTRHAYGMETAFTAEYSRGSGRRIGVCSEYDGLPGLGQGCGHNLIAISGLATAIGIKAALDSGKASGKVVLFGTPAEELSIGKIVLVSKGAFQENVDVCLMLHPAAYNHQHAAFIAIHDVRVEFFGKPSHASAAPWVGVNALDALVQVWNGISMMRQQLMPTDRVHGIVTDGGQAPNVIPEHTSAFFFVRTTRANQIGRLQKKLENIFEAAALATGCKVKYTWREIGVTKDVIQNRPLANFYAKHMERYGIEFPSEEDQIRAGGGSTDFGNISYEMPSIQPFYGIHTTAANHTIEFTAAAKTLAAHKDTITASKCMAATGVEVLLNDEYYNSVKRNFKENQVEFTSEAAEVTKPACNYI</sequence>
<dbReference type="InterPro" id="IPR017439">
    <property type="entry name" value="Amidohydrolase"/>
</dbReference>
<keyword evidence="8" id="KW-1185">Reference proteome</keyword>
<dbReference type="InterPro" id="IPR004181">
    <property type="entry name" value="Znf_MIZ"/>
</dbReference>
<protein>
    <submittedName>
        <fullName evidence="7">Amidohydrolase</fullName>
    </submittedName>
</protein>
<evidence type="ECO:0000256" key="5">
    <source>
        <dbReference type="SAM" id="MobiDB-lite"/>
    </source>
</evidence>
<dbReference type="InterPro" id="IPR011650">
    <property type="entry name" value="Peptidase_M20_dimer"/>
</dbReference>
<keyword evidence="1" id="KW-0479">Metal-binding</keyword>
<keyword evidence="7" id="KW-0378">Hydrolase</keyword>
<dbReference type="AlphaFoldDB" id="A0A0C9M7M7"/>
<feature type="region of interest" description="Disordered" evidence="5">
    <location>
        <begin position="238"/>
        <end position="315"/>
    </location>
</feature>
<feature type="region of interest" description="Disordered" evidence="5">
    <location>
        <begin position="544"/>
        <end position="577"/>
    </location>
</feature>
<dbReference type="EMBL" id="DF836402">
    <property type="protein sequence ID" value="GAN06151.1"/>
    <property type="molecule type" value="Genomic_DNA"/>
</dbReference>
<evidence type="ECO:0000313" key="8">
    <source>
        <dbReference type="Proteomes" id="UP000053815"/>
    </source>
</evidence>
<dbReference type="PANTHER" id="PTHR30575">
    <property type="entry name" value="PEPTIDASE M20"/>
    <property type="match status" value="1"/>
</dbReference>
<evidence type="ECO:0000256" key="1">
    <source>
        <dbReference type="ARBA" id="ARBA00022723"/>
    </source>
</evidence>
<feature type="compositionally biased region" description="Polar residues" evidence="5">
    <location>
        <begin position="563"/>
        <end position="573"/>
    </location>
</feature>
<dbReference type="CDD" id="cd05672">
    <property type="entry name" value="M20_ACY1L2-like"/>
    <property type="match status" value="1"/>
</dbReference>
<dbReference type="Pfam" id="PF02891">
    <property type="entry name" value="zf-MIZ"/>
    <property type="match status" value="1"/>
</dbReference>
<dbReference type="Gene3D" id="3.30.40.10">
    <property type="entry name" value="Zinc/RING finger domain, C3HC4 (zinc finger)"/>
    <property type="match status" value="1"/>
</dbReference>
<dbReference type="GO" id="GO:0016805">
    <property type="term" value="F:dipeptidase activity"/>
    <property type="evidence" value="ECO:0007669"/>
    <property type="project" value="TreeGrafter"/>
</dbReference>
<evidence type="ECO:0000256" key="4">
    <source>
        <dbReference type="PROSITE-ProRule" id="PRU00452"/>
    </source>
</evidence>
<dbReference type="NCBIfam" id="TIGR01891">
    <property type="entry name" value="amidohydrolases"/>
    <property type="match status" value="1"/>
</dbReference>
<evidence type="ECO:0000259" key="6">
    <source>
        <dbReference type="PROSITE" id="PS51044"/>
    </source>
</evidence>
<dbReference type="SUPFAM" id="SSF53187">
    <property type="entry name" value="Zn-dependent exopeptidases"/>
    <property type="match status" value="1"/>
</dbReference>
<feature type="compositionally biased region" description="Basic and acidic residues" evidence="5">
    <location>
        <begin position="547"/>
        <end position="556"/>
    </location>
</feature>
<dbReference type="OrthoDB" id="28127at2759"/>
<name>A0A0C9M7M7_9FUNG</name>
<feature type="compositionally biased region" description="Polar residues" evidence="5">
    <location>
        <begin position="283"/>
        <end position="307"/>
    </location>
</feature>
<evidence type="ECO:0000313" key="7">
    <source>
        <dbReference type="EMBL" id="GAN06151.1"/>
    </source>
</evidence>
<dbReference type="InterPro" id="IPR052030">
    <property type="entry name" value="Peptidase_M20/M20A_hydrolases"/>
</dbReference>
<keyword evidence="3" id="KW-0862">Zinc</keyword>
<dbReference type="Proteomes" id="UP000053815">
    <property type="component" value="Unassembled WGS sequence"/>
</dbReference>
<dbReference type="FunFam" id="3.30.70.360:FF:000004">
    <property type="entry name" value="Peptidase M20 domain-containing protein 2"/>
    <property type="match status" value="1"/>
</dbReference>
<feature type="domain" description="SP-RING-type" evidence="6">
    <location>
        <begin position="420"/>
        <end position="503"/>
    </location>
</feature>
<evidence type="ECO:0000256" key="2">
    <source>
        <dbReference type="ARBA" id="ARBA00022771"/>
    </source>
</evidence>
<dbReference type="InterPro" id="IPR013083">
    <property type="entry name" value="Znf_RING/FYVE/PHD"/>
</dbReference>
<proteinExistence type="predicted"/>
<dbReference type="STRING" id="91626.A0A0C9M7M7"/>
<dbReference type="PANTHER" id="PTHR30575:SF0">
    <property type="entry name" value="XAA-ARG DIPEPTIDASE"/>
    <property type="match status" value="1"/>
</dbReference>
<keyword evidence="2 4" id="KW-0863">Zinc-finger</keyword>
<reference evidence="7" key="1">
    <citation type="submission" date="2014-09" db="EMBL/GenBank/DDBJ databases">
        <title>Draft genome sequence of an oleaginous Mucoromycotina fungus Mucor ambiguus NBRC6742.</title>
        <authorList>
            <person name="Takeda I."/>
            <person name="Yamane N."/>
            <person name="Morita T."/>
            <person name="Tamano K."/>
            <person name="Machida M."/>
            <person name="Baker S."/>
            <person name="Koike H."/>
        </authorList>
    </citation>
    <scope>NUCLEOTIDE SEQUENCE</scope>
    <source>
        <strain evidence="7">NBRC 6742</strain>
    </source>
</reference>
<evidence type="ECO:0000256" key="3">
    <source>
        <dbReference type="ARBA" id="ARBA00022833"/>
    </source>
</evidence>
<dbReference type="SUPFAM" id="SSF55031">
    <property type="entry name" value="Bacterial exopeptidase dimerisation domain"/>
    <property type="match status" value="1"/>
</dbReference>
<accession>A0A0C9M7M7</accession>
<dbReference type="Gene3D" id="3.40.630.10">
    <property type="entry name" value="Zn peptidases"/>
    <property type="match status" value="1"/>
</dbReference>
<feature type="compositionally biased region" description="Basic residues" evidence="5">
    <location>
        <begin position="266"/>
        <end position="276"/>
    </location>
</feature>
<organism evidence="7">
    <name type="scientific">Mucor ambiguus</name>
    <dbReference type="NCBI Taxonomy" id="91626"/>
    <lineage>
        <taxon>Eukaryota</taxon>
        <taxon>Fungi</taxon>
        <taxon>Fungi incertae sedis</taxon>
        <taxon>Mucoromycota</taxon>
        <taxon>Mucoromycotina</taxon>
        <taxon>Mucoromycetes</taxon>
        <taxon>Mucorales</taxon>
        <taxon>Mucorineae</taxon>
        <taxon>Mucoraceae</taxon>
        <taxon>Mucor</taxon>
    </lineage>
</organism>
<feature type="compositionally biased region" description="Polar residues" evidence="5">
    <location>
        <begin position="247"/>
        <end position="259"/>
    </location>
</feature>
<dbReference type="InterPro" id="IPR036264">
    <property type="entry name" value="Bact_exopeptidase_dim_dom"/>
</dbReference>